<dbReference type="SUPFAM" id="SSF47336">
    <property type="entry name" value="ACP-like"/>
    <property type="match status" value="2"/>
</dbReference>
<dbReference type="GO" id="GO:0009239">
    <property type="term" value="P:enterobactin biosynthetic process"/>
    <property type="evidence" value="ECO:0007669"/>
    <property type="project" value="TreeGrafter"/>
</dbReference>
<dbReference type="InterPro" id="IPR020845">
    <property type="entry name" value="AMP-binding_CS"/>
</dbReference>
<dbReference type="NCBIfam" id="TIGR01733">
    <property type="entry name" value="AA-adenyl-dom"/>
    <property type="match status" value="2"/>
</dbReference>
<accession>F8S2Z6</accession>
<dbReference type="Gene3D" id="3.40.50.1820">
    <property type="entry name" value="alpha/beta hydrolase"/>
    <property type="match status" value="1"/>
</dbReference>
<dbReference type="InterPro" id="IPR045851">
    <property type="entry name" value="AMP-bd_C_sf"/>
</dbReference>
<dbReference type="GO" id="GO:0047527">
    <property type="term" value="F:2,3-dihydroxybenzoate-serine ligase activity"/>
    <property type="evidence" value="ECO:0007669"/>
    <property type="project" value="TreeGrafter"/>
</dbReference>
<dbReference type="Gene3D" id="3.40.50.980">
    <property type="match status" value="4"/>
</dbReference>
<keyword evidence="2" id="KW-0596">Phosphopantetheine</keyword>
<dbReference type="GO" id="GO:0009366">
    <property type="term" value="C:enterobactin synthetase complex"/>
    <property type="evidence" value="ECO:0007669"/>
    <property type="project" value="TreeGrafter"/>
</dbReference>
<protein>
    <submittedName>
        <fullName evidence="5">Putative non-ribosomal peptide synthetase</fullName>
    </submittedName>
</protein>
<dbReference type="PROSITE" id="PS50075">
    <property type="entry name" value="CARRIER"/>
    <property type="match status" value="2"/>
</dbReference>
<dbReference type="PROSITE" id="PS00455">
    <property type="entry name" value="AMP_BINDING"/>
    <property type="match status" value="2"/>
</dbReference>
<dbReference type="EMBL" id="HQ456128">
    <property type="protein sequence ID" value="AEH95300.1"/>
    <property type="molecule type" value="Genomic_DNA"/>
</dbReference>
<dbReference type="CDD" id="cd19531">
    <property type="entry name" value="LCL_NRPS-like"/>
    <property type="match status" value="1"/>
</dbReference>
<dbReference type="FunFam" id="3.40.50.12780:FF:000012">
    <property type="entry name" value="Non-ribosomal peptide synthetase"/>
    <property type="match status" value="2"/>
</dbReference>
<dbReference type="FunFam" id="3.40.50.980:FF:000001">
    <property type="entry name" value="Non-ribosomal peptide synthetase"/>
    <property type="match status" value="2"/>
</dbReference>
<dbReference type="InterPro" id="IPR036736">
    <property type="entry name" value="ACP-like_sf"/>
</dbReference>
<dbReference type="Gene3D" id="3.30.300.30">
    <property type="match status" value="2"/>
</dbReference>
<reference evidence="5" key="1">
    <citation type="submission" date="2010-10" db="EMBL/GenBank/DDBJ databases">
        <title>Diversity of nonribosomal peptide synthetase (NRPS) genes in microbial consortia of marine sponges by cultivation and metagenomics.</title>
        <authorList>
            <person name="Pimentel-Elardo S.M."/>
            <person name="Grozdanov L."/>
            <person name="Proksch S."/>
            <person name="Hentschel U."/>
        </authorList>
    </citation>
    <scope>NUCLEOTIDE SEQUENCE</scope>
</reference>
<dbReference type="Gene3D" id="3.30.559.30">
    <property type="entry name" value="Nonribosomal peptide synthetase, condensation domain"/>
    <property type="match status" value="2"/>
</dbReference>
<organism evidence="5">
    <name type="scientific">Aplysina aerophoba bacterial symbiont clone AANRPS</name>
    <dbReference type="NCBI Taxonomy" id="1042317"/>
    <lineage>
        <taxon>Bacteria</taxon>
        <taxon>environmental samples</taxon>
    </lineage>
</organism>
<dbReference type="SUPFAM" id="SSF56801">
    <property type="entry name" value="Acetyl-CoA synthetase-like"/>
    <property type="match status" value="2"/>
</dbReference>
<dbReference type="GO" id="GO:0043041">
    <property type="term" value="P:amino acid activation for nonribosomal peptide biosynthetic process"/>
    <property type="evidence" value="ECO:0007669"/>
    <property type="project" value="TreeGrafter"/>
</dbReference>
<dbReference type="InterPro" id="IPR020802">
    <property type="entry name" value="TesA-like"/>
</dbReference>
<feature type="domain" description="Carrier" evidence="4">
    <location>
        <begin position="979"/>
        <end position="1054"/>
    </location>
</feature>
<name>F8S2Z6_9BACT</name>
<dbReference type="Gene3D" id="2.30.38.10">
    <property type="entry name" value="Luciferase, Domain 3"/>
    <property type="match status" value="2"/>
</dbReference>
<dbReference type="InterPro" id="IPR010071">
    <property type="entry name" value="AA_adenyl_dom"/>
</dbReference>
<comment type="cofactor">
    <cofactor evidence="1">
        <name>pantetheine 4'-phosphate</name>
        <dbReference type="ChEBI" id="CHEBI:47942"/>
    </cofactor>
</comment>
<dbReference type="Pfam" id="PF13193">
    <property type="entry name" value="AMP-binding_C"/>
    <property type="match status" value="2"/>
</dbReference>
<dbReference type="SUPFAM" id="SSF53474">
    <property type="entry name" value="alpha/beta-Hydrolases"/>
    <property type="match status" value="1"/>
</dbReference>
<dbReference type="FunFam" id="3.30.300.30:FF:000010">
    <property type="entry name" value="Enterobactin synthetase component F"/>
    <property type="match status" value="1"/>
</dbReference>
<dbReference type="InterPro" id="IPR029058">
    <property type="entry name" value="AB_hydrolase_fold"/>
</dbReference>
<dbReference type="PANTHER" id="PTHR45527:SF1">
    <property type="entry name" value="FATTY ACID SYNTHASE"/>
    <property type="match status" value="1"/>
</dbReference>
<keyword evidence="3" id="KW-0597">Phosphoprotein</keyword>
<dbReference type="InterPro" id="IPR001242">
    <property type="entry name" value="Condensation_dom"/>
</dbReference>
<dbReference type="SUPFAM" id="SSF52777">
    <property type="entry name" value="CoA-dependent acyltransferases"/>
    <property type="match status" value="4"/>
</dbReference>
<dbReference type="InterPro" id="IPR000873">
    <property type="entry name" value="AMP-dep_synth/lig_dom"/>
</dbReference>
<gene>
    <name evidence="5" type="primary">lubC</name>
</gene>
<dbReference type="Pfam" id="PF00975">
    <property type="entry name" value="Thioesterase"/>
    <property type="match status" value="1"/>
</dbReference>
<dbReference type="InterPro" id="IPR023213">
    <property type="entry name" value="CAT-like_dom_sf"/>
</dbReference>
<dbReference type="Pfam" id="PF00550">
    <property type="entry name" value="PP-binding"/>
    <property type="match status" value="2"/>
</dbReference>
<evidence type="ECO:0000256" key="1">
    <source>
        <dbReference type="ARBA" id="ARBA00001957"/>
    </source>
</evidence>
<dbReference type="InterPro" id="IPR020806">
    <property type="entry name" value="PKS_PP-bd"/>
</dbReference>
<proteinExistence type="predicted"/>
<dbReference type="GO" id="GO:0005829">
    <property type="term" value="C:cytosol"/>
    <property type="evidence" value="ECO:0007669"/>
    <property type="project" value="TreeGrafter"/>
</dbReference>
<dbReference type="SMART" id="SM00823">
    <property type="entry name" value="PKS_PP"/>
    <property type="match status" value="2"/>
</dbReference>
<evidence type="ECO:0000259" key="4">
    <source>
        <dbReference type="PROSITE" id="PS50075"/>
    </source>
</evidence>
<dbReference type="InterPro" id="IPR001031">
    <property type="entry name" value="Thioesterase"/>
</dbReference>
<dbReference type="Gene3D" id="1.10.1200.10">
    <property type="entry name" value="ACP-like"/>
    <property type="match status" value="1"/>
</dbReference>
<evidence type="ECO:0000256" key="2">
    <source>
        <dbReference type="ARBA" id="ARBA00022450"/>
    </source>
</evidence>
<dbReference type="Gene3D" id="3.30.559.10">
    <property type="entry name" value="Chloramphenicol acetyltransferase-like domain"/>
    <property type="match status" value="2"/>
</dbReference>
<dbReference type="PROSITE" id="PS00012">
    <property type="entry name" value="PHOSPHOPANTETHEINE"/>
    <property type="match status" value="2"/>
</dbReference>
<sequence>MTVKSNLLPMNPAQLGVYFDHLVDPSGYAHNAGQYVEIDGALDVETFRKAVTLTVRCTAALRIRILLPDDVPRQCIRSRDDFELSMLPIPIVDVGSASDPMVTAHQRMQGLLTTPFDLAAEPLFRFMLFRCAADRWLWFMVAHHVAVDGWSAYLFTRRVAAFYSALVAGTPLPEFEDDAYRNWLEAECAYDGSRRQARDRAYWAELLEGRGAAQNWKGAPRPHGKNFVRRRVALPPKQTAALRARADAASKSTSCVLLAAAALLDAVQSGDDDVVLAVPLLGRAGRSARLTPSMATNVGYVRIDGLWDRSLGGLIEVVSGQSARAVRHQRYRHETLRRELLPNIEDTAADFARLAVNLMSFDQDIRFGDLPCRTHLLSNGPVVDLHLVVDDNSNVGQVDVILYGNRDIYTEDDLACYLARLSRILDELCASEDATPLAGLGLADAAELSALSVFNATAAAPESGTLPGLLSSQALRHADLPAVVYGGGRLSYGELEARSNRLARELLSRGAGPETVVAVGLERSLEMVVAVVAVVKAGAAYLPLDVTYPPARLSYMLSDSGARLLVTTKALRGWFAPEAAAAESGPAMLLLDDEALRSSLASRSLAPVENGERPAPLTPDSLAYLIYTSGSTGRPKGVGNTQRGALNMIAAQRGANLDIAPGDRVLQFATHGFDLSVCEVFVTLAAGATLCVPAEAVRLDEDALAEFVREQRITHASFVPSALSSWRVESLAPVGNLMVGGEVCPRDAVSRFAVGRRMLNAYGPTETAVCASMSAPLDPESDGVSGPPIGRPLRNTAVHVLDGRLRPVPVGVWGELYIAGANVSRGYHGRPGLTSERFVACPFGAPGSRMYRSGDVGRWRSDGVLEFGGRVDAQVQLRGFRIEPGEVESVLRAQPQVGEAVVVLREAAGQPRLVGYVTPSGGEAPVPADVRAAAGRQLPAHMVPSAVVVLERLPLTPSGKLDRRGLLAPKMTGGSEHVPPSTADEALVVRLFEELTGASRMSVLDSFFALGGHSLMAMRLVSRLRGATGAPVSVGSVFSAPTPRGLAAVMSADPERDGGVEPGAGVSADGSVCLSYGQERLWSLDQLESGAGSQYNMPLGLLLEGPVDASALSGALRDLALRHAPLRTVIEAPEGIPRGRLLGADELGALLEEEDLRGASDPAGSARSRLESFARRPFDLEREPSVRGLLLRSGDSVWHLGLCVHHGAADGSSMAVLGRELSARYAARRTGSGSGLPSLPWSYADYAAWQRGRMEEASQSSALAYWRSHLSGAPSVLELPLDRPRRVDRARTVGRAAVSFSRSLVSGLSGLARREGLTLFGVVLAGFGRLLSGLSGQEEVVVGTPSAGRQVAGSERVVGFFVNTLALRLRAPAGASVSEYLSQVGRVVRDGLEHEQAPFERVVEALDPVRSLAHTPVFQAMLAWQSQERGGLSLPGVSAEELALSPGEAKFDVTLSLAPAADGGVSGVLEYDADLIEAASASRWVRLLAHVLSGMSSADRGARVADLDLADAAELSALSGFNATAAVPVSGTLPGLLSSQALRHADLPAVVFGDGCRCYGELEARSNRLARELSSRGAGPETVVAVGLERSLEMVVAVVAVLKAGAAYLPLDVTHPPARLSYMLSDSGARLLMTTKALRERFAPEEAAVAGSGPALLLLDDEALRSSVASRSPAPMEDGERPGPLTPDSLAYVIYTSGSTGRPKGVANTQEGVLNLIAAQRECFAVSSESRVLQFASPAFDMAVSELLVALAAGATLCVPAEAIRLDEDGLAGFVRKHGITHASFVPSVLSSWRVESLAPVRNLIVAGEVCPRDAVSRFAVGRRMLNAYGPTETAVCASMSAPLDPGSDGVSGPPIGRPLRNTAVHVLDGRLRPVPVGVWGELYIAGANVSRGYHGRPGLTSERFVACPFGAPGSRMYRSGDVGRWRSDGVLEFGGRVDAQVQLRGFRIEPGEVESVLRAQPEVGEAAVVLQEAAGEPRLVGYVTPSGGEAPVPAGVRAAASRQLPAHMVPSAVVVLERLPLTPNGKLDRRGLPAPEMAGGSEHVAPSTADETLVVRLFEELTGASRVSVLDSFFALGGHSLLAMRLVSRLQEATGASVSVRSVFAAPTPRGLAAVMSAGGESERRASDPLLPLRTNGSRPPLFCVHPAGGVAAMFGALEAHVHAEVPIYGLQTPGIDLPVEQQPVSSVRDMAACYVDALRAVQPDGPYALLGWSLGGVIAHEMAAMLESTGASVAVLLLLDSPPSAEIPTAAQENEPTEREVLQQLLKTLDEEHIVTYETDPYPEALEIATQHGMIPPGTDLDTFRRIMANVRQTGDVMAGHLPTRIRAPITYIRAADNPRDDPRRGLRELTSGPVVVEDVIALHMRFFRADGVHPEVGRIVGAALEAAIDLRQPVLAMC</sequence>
<dbReference type="GO" id="GO:0031177">
    <property type="term" value="F:phosphopantetheine binding"/>
    <property type="evidence" value="ECO:0007669"/>
    <property type="project" value="InterPro"/>
</dbReference>
<evidence type="ECO:0000313" key="5">
    <source>
        <dbReference type="EMBL" id="AEH95300.1"/>
    </source>
</evidence>
<dbReference type="PANTHER" id="PTHR45527">
    <property type="entry name" value="NONRIBOSOMAL PEPTIDE SYNTHETASE"/>
    <property type="match status" value="1"/>
</dbReference>
<dbReference type="InterPro" id="IPR006162">
    <property type="entry name" value="Ppantetheine_attach_site"/>
</dbReference>
<dbReference type="FunFam" id="2.30.38.10:FF:000001">
    <property type="entry name" value="Non-ribosomal peptide synthetase PvdI"/>
    <property type="match status" value="2"/>
</dbReference>
<dbReference type="InterPro" id="IPR009081">
    <property type="entry name" value="PP-bd_ACP"/>
</dbReference>
<feature type="domain" description="Carrier" evidence="4">
    <location>
        <begin position="2046"/>
        <end position="2121"/>
    </location>
</feature>
<evidence type="ECO:0000256" key="3">
    <source>
        <dbReference type="ARBA" id="ARBA00022553"/>
    </source>
</evidence>
<dbReference type="Pfam" id="PF00668">
    <property type="entry name" value="Condensation"/>
    <property type="match status" value="2"/>
</dbReference>
<dbReference type="Pfam" id="PF00501">
    <property type="entry name" value="AMP-binding"/>
    <property type="match status" value="2"/>
</dbReference>
<dbReference type="InterPro" id="IPR025110">
    <property type="entry name" value="AMP-bd_C"/>
</dbReference>
<dbReference type="SMART" id="SM00824">
    <property type="entry name" value="PKS_TE"/>
    <property type="match status" value="1"/>
</dbReference>